<evidence type="ECO:0000313" key="9">
    <source>
        <dbReference type="Proteomes" id="UP000284152"/>
    </source>
</evidence>
<reference evidence="7 8" key="1">
    <citation type="submission" date="2018-08" db="EMBL/GenBank/DDBJ databases">
        <title>A genome reference for cultivated species of the human gut microbiota.</title>
        <authorList>
            <person name="Zou Y."/>
            <person name="Xue W."/>
            <person name="Luo G."/>
        </authorList>
    </citation>
    <scope>NUCLEOTIDE SEQUENCE [LARGE SCALE GENOMIC DNA]</scope>
    <source>
        <strain evidence="6 8">AF36-1BH</strain>
        <strain evidence="5 9">AF42-21</strain>
        <strain evidence="4 7">TF09-3</strain>
    </source>
</reference>
<evidence type="ECO:0000313" key="7">
    <source>
        <dbReference type="Proteomes" id="UP000261324"/>
    </source>
</evidence>
<evidence type="ECO:0000256" key="1">
    <source>
        <dbReference type="ARBA" id="ARBA00007118"/>
    </source>
</evidence>
<comment type="caution">
    <text evidence="6">The sequence shown here is derived from an EMBL/GenBank/DDBJ whole genome shotgun (WGS) entry which is preliminary data.</text>
</comment>
<gene>
    <name evidence="5" type="ORF">DW054_11460</name>
    <name evidence="6" type="ORF">DWZ98_08260</name>
    <name evidence="4" type="ORF">DXC93_09645</name>
</gene>
<dbReference type="RefSeq" id="WP_005333130.1">
    <property type="nucleotide sequence ID" value="NZ_CP102279.1"/>
</dbReference>
<evidence type="ECO:0000256" key="2">
    <source>
        <dbReference type="ARBA" id="ARBA00023002"/>
    </source>
</evidence>
<proteinExistence type="inferred from homology"/>
<evidence type="ECO:0000313" key="4">
    <source>
        <dbReference type="EMBL" id="RGK82232.1"/>
    </source>
</evidence>
<evidence type="ECO:0000259" key="3">
    <source>
        <dbReference type="Pfam" id="PF00881"/>
    </source>
</evidence>
<name>A0A3E4LBE0_9FIRM</name>
<dbReference type="Proteomes" id="UP000284152">
    <property type="component" value="Unassembled WGS sequence"/>
</dbReference>
<dbReference type="PANTHER" id="PTHR43673">
    <property type="entry name" value="NAD(P)H NITROREDUCTASE YDGI-RELATED"/>
    <property type="match status" value="1"/>
</dbReference>
<dbReference type="GeneID" id="92865512"/>
<dbReference type="GO" id="GO:0016491">
    <property type="term" value="F:oxidoreductase activity"/>
    <property type="evidence" value="ECO:0007669"/>
    <property type="project" value="UniProtKB-KW"/>
</dbReference>
<dbReference type="InterPro" id="IPR000415">
    <property type="entry name" value="Nitroreductase-like"/>
</dbReference>
<comment type="similarity">
    <text evidence="1">Belongs to the nitroreductase family.</text>
</comment>
<dbReference type="InterPro" id="IPR029479">
    <property type="entry name" value="Nitroreductase"/>
</dbReference>
<dbReference type="Proteomes" id="UP000261324">
    <property type="component" value="Unassembled WGS sequence"/>
</dbReference>
<dbReference type="EMBL" id="QRNS01000018">
    <property type="protein sequence ID" value="RHK61932.1"/>
    <property type="molecule type" value="Genomic_DNA"/>
</dbReference>
<dbReference type="PANTHER" id="PTHR43673:SF10">
    <property type="entry name" value="NADH DEHYDROGENASE_NAD(P)H NITROREDUCTASE XCC3605-RELATED"/>
    <property type="match status" value="1"/>
</dbReference>
<dbReference type="EMBL" id="QSRA01000012">
    <property type="protein sequence ID" value="RGK82232.1"/>
    <property type="molecule type" value="Genomic_DNA"/>
</dbReference>
<evidence type="ECO:0000313" key="5">
    <source>
        <dbReference type="EMBL" id="RHK61932.1"/>
    </source>
</evidence>
<dbReference type="AlphaFoldDB" id="A0A3E4LBE0"/>
<dbReference type="EMBL" id="QRPD01000006">
    <property type="protein sequence ID" value="RHL87855.1"/>
    <property type="molecule type" value="Genomic_DNA"/>
</dbReference>
<dbReference type="Gene3D" id="3.40.109.10">
    <property type="entry name" value="NADH Oxidase"/>
    <property type="match status" value="2"/>
</dbReference>
<protein>
    <submittedName>
        <fullName evidence="6">Nitroreductase</fullName>
    </submittedName>
</protein>
<evidence type="ECO:0000313" key="6">
    <source>
        <dbReference type="EMBL" id="RHL87855.1"/>
    </source>
</evidence>
<evidence type="ECO:0000313" key="8">
    <source>
        <dbReference type="Proteomes" id="UP000283325"/>
    </source>
</evidence>
<dbReference type="Proteomes" id="UP000283325">
    <property type="component" value="Unassembled WGS sequence"/>
</dbReference>
<dbReference type="Pfam" id="PF00881">
    <property type="entry name" value="Nitroreductase"/>
    <property type="match status" value="1"/>
</dbReference>
<sequence length="179" mass="19957">MELQTAFETRRSIRHYDAEKKVTKEQVETLIKAASLAPSWKNTQTSRYYCVLSEDKVAEFSQKCLPEFNQKNSAGAGALIVTTFVKGLVGFDNDGNPVNEAGDGWGYYDLGLQNENLLLKATELGLDTLVMGIRDGEAIREMLNIPETENVVAVIAVGYKAKEANMPKRKELEEIAKFF</sequence>
<accession>A0A3E4LBE0</accession>
<keyword evidence="2" id="KW-0560">Oxidoreductase</keyword>
<organism evidence="6 8">
    <name type="scientific">Dorea formicigenerans</name>
    <dbReference type="NCBI Taxonomy" id="39486"/>
    <lineage>
        <taxon>Bacteria</taxon>
        <taxon>Bacillati</taxon>
        <taxon>Bacillota</taxon>
        <taxon>Clostridia</taxon>
        <taxon>Lachnospirales</taxon>
        <taxon>Lachnospiraceae</taxon>
        <taxon>Dorea</taxon>
    </lineage>
</organism>
<dbReference type="SUPFAM" id="SSF55469">
    <property type="entry name" value="FMN-dependent nitroreductase-like"/>
    <property type="match status" value="1"/>
</dbReference>
<feature type="domain" description="Nitroreductase" evidence="3">
    <location>
        <begin position="9"/>
        <end position="159"/>
    </location>
</feature>